<evidence type="ECO:0000259" key="1">
    <source>
        <dbReference type="Pfam" id="PF04448"/>
    </source>
</evidence>
<sequence>MILKDIVSLLANRINQPRVIEGYLRKVYAKGYEDGTKQSPWISVEERLPKKPEYDWVLVIVRDKRDGFIGIPQIGELRSDGFWHTVTSDSFNTPDFRRIYNTTDALGEILKQEVVAWMPIPSFDEILEANRDVLERIKEKGD</sequence>
<dbReference type="InterPro" id="IPR007539">
    <property type="entry name" value="DUF551"/>
</dbReference>
<protein>
    <recommendedName>
        <fullName evidence="1">DUF551 domain-containing protein</fullName>
    </recommendedName>
</protein>
<proteinExistence type="predicted"/>
<feature type="domain" description="DUF551" evidence="1">
    <location>
        <begin position="41"/>
        <end position="121"/>
    </location>
</feature>
<organism evidence="2">
    <name type="scientific">Siphoviridae sp. ct73D3</name>
    <dbReference type="NCBI Taxonomy" id="2825347"/>
    <lineage>
        <taxon>Viruses</taxon>
        <taxon>Duplodnaviria</taxon>
        <taxon>Heunggongvirae</taxon>
        <taxon>Uroviricota</taxon>
        <taxon>Caudoviricetes</taxon>
    </lineage>
</organism>
<accession>A0A8S5QFE2</accession>
<name>A0A8S5QFE2_9CAUD</name>
<reference evidence="2" key="1">
    <citation type="journal article" date="2021" name="Proc. Natl. Acad. Sci. U.S.A.">
        <title>A Catalog of Tens of Thousands of Viruses from Human Metagenomes Reveals Hidden Associations with Chronic Diseases.</title>
        <authorList>
            <person name="Tisza M.J."/>
            <person name="Buck C.B."/>
        </authorList>
    </citation>
    <scope>NUCLEOTIDE SEQUENCE</scope>
    <source>
        <strain evidence="2">Ct73D3</strain>
    </source>
</reference>
<evidence type="ECO:0000313" key="2">
    <source>
        <dbReference type="EMBL" id="DAE17674.1"/>
    </source>
</evidence>
<dbReference type="EMBL" id="BK015644">
    <property type="protein sequence ID" value="DAE17674.1"/>
    <property type="molecule type" value="Genomic_DNA"/>
</dbReference>
<dbReference type="Pfam" id="PF04448">
    <property type="entry name" value="DUF551"/>
    <property type="match status" value="1"/>
</dbReference>